<dbReference type="InterPro" id="IPR048368">
    <property type="entry name" value="COG6_N"/>
</dbReference>
<dbReference type="STRING" id="1081108.A0A168KMI7"/>
<dbReference type="Pfam" id="PF06419">
    <property type="entry name" value="COG6_N"/>
    <property type="match status" value="1"/>
</dbReference>
<dbReference type="Proteomes" id="UP000076881">
    <property type="component" value="Unassembled WGS sequence"/>
</dbReference>
<dbReference type="EMBL" id="AZHF01000001">
    <property type="protein sequence ID" value="OAA81889.1"/>
    <property type="molecule type" value="Genomic_DNA"/>
</dbReference>
<keyword evidence="1" id="KW-0813">Transport</keyword>
<keyword evidence="5" id="KW-1185">Reference proteome</keyword>
<organism evidence="4 5">
    <name type="scientific">Akanthomyces lecanii RCEF 1005</name>
    <dbReference type="NCBI Taxonomy" id="1081108"/>
    <lineage>
        <taxon>Eukaryota</taxon>
        <taxon>Fungi</taxon>
        <taxon>Dikarya</taxon>
        <taxon>Ascomycota</taxon>
        <taxon>Pezizomycotina</taxon>
        <taxon>Sordariomycetes</taxon>
        <taxon>Hypocreomycetidae</taxon>
        <taxon>Hypocreales</taxon>
        <taxon>Cordycipitaceae</taxon>
        <taxon>Akanthomyces</taxon>
        <taxon>Cordyceps confragosa</taxon>
    </lineage>
</organism>
<feature type="region of interest" description="Disordered" evidence="2">
    <location>
        <begin position="1"/>
        <end position="22"/>
    </location>
</feature>
<comment type="subcellular location">
    <subcellularLocation>
        <location evidence="1">Golgi apparatus membrane</location>
        <topology evidence="1">Peripheral membrane protein</topology>
    </subcellularLocation>
</comment>
<evidence type="ECO:0000313" key="5">
    <source>
        <dbReference type="Proteomes" id="UP000076881"/>
    </source>
</evidence>
<comment type="caution">
    <text evidence="4">The sequence shown here is derived from an EMBL/GenBank/DDBJ whole genome shotgun (WGS) entry which is preliminary data.</text>
</comment>
<feature type="domain" description="Conserved oligomeric complex COG6 N-terminal" evidence="3">
    <location>
        <begin position="60"/>
        <end position="102"/>
    </location>
</feature>
<keyword evidence="1" id="KW-0472">Membrane</keyword>
<proteinExistence type="inferred from homology"/>
<dbReference type="GO" id="GO:0015031">
    <property type="term" value="P:protein transport"/>
    <property type="evidence" value="ECO:0007669"/>
    <property type="project" value="UniProtKB-KW"/>
</dbReference>
<comment type="function">
    <text evidence="1">Acts as component of the peripheral membrane COG complex that is involved in intra-Golgi protein trafficking. COG is located at the cis-Golgi, and regulates tethering of retrograde intra-Golgi vesicles and possibly a number of other membrane trafficking events.</text>
</comment>
<accession>A0A168KMI7</accession>
<sequence length="112" mass="12083">MSQAAPLGFTSRPETPKLGEAHGYLGVSNKGTNPLAAKVSVVLSTSYSDADFRGTVALIDQRGIKNDGKTRRRLRLDLQKEVIEKNGKILEGFGSVSELLTETAIEAHQIDT</sequence>
<evidence type="ECO:0000259" key="3">
    <source>
        <dbReference type="Pfam" id="PF06419"/>
    </source>
</evidence>
<reference evidence="4 5" key="1">
    <citation type="journal article" date="2016" name="Genome Biol. Evol.">
        <title>Divergent and convergent evolution of fungal pathogenicity.</title>
        <authorList>
            <person name="Shang Y."/>
            <person name="Xiao G."/>
            <person name="Zheng P."/>
            <person name="Cen K."/>
            <person name="Zhan S."/>
            <person name="Wang C."/>
        </authorList>
    </citation>
    <scope>NUCLEOTIDE SEQUENCE [LARGE SCALE GENOMIC DNA]</scope>
    <source>
        <strain evidence="4 5">RCEF 1005</strain>
    </source>
</reference>
<evidence type="ECO:0000256" key="1">
    <source>
        <dbReference type="RuleBase" id="RU365075"/>
    </source>
</evidence>
<comment type="similarity">
    <text evidence="1">Belongs to the COG6 family.</text>
</comment>
<gene>
    <name evidence="4" type="ORF">LEL_01434</name>
</gene>
<keyword evidence="1" id="KW-0653">Protein transport</keyword>
<evidence type="ECO:0000313" key="4">
    <source>
        <dbReference type="EMBL" id="OAA81889.1"/>
    </source>
</evidence>
<comment type="subunit">
    <text evidence="1">Component of the conserved oligomeric Golgi complex.</text>
</comment>
<name>A0A168KMI7_CORDF</name>
<keyword evidence="1" id="KW-0333">Golgi apparatus</keyword>
<protein>
    <recommendedName>
        <fullName evidence="1">Conserved oligomeric Golgi complex subunit 6</fullName>
        <shortName evidence="1">COG complex subunit 6</shortName>
    </recommendedName>
    <alternativeName>
        <fullName evidence="1">Component of oligomeric Golgi complex 6</fullName>
    </alternativeName>
</protein>
<dbReference type="GO" id="GO:0000139">
    <property type="term" value="C:Golgi membrane"/>
    <property type="evidence" value="ECO:0007669"/>
    <property type="project" value="UniProtKB-SubCell"/>
</dbReference>
<dbReference type="GO" id="GO:0006891">
    <property type="term" value="P:intra-Golgi vesicle-mediated transport"/>
    <property type="evidence" value="ECO:0007669"/>
    <property type="project" value="UniProtKB-UniRule"/>
</dbReference>
<dbReference type="AlphaFoldDB" id="A0A168KMI7"/>
<dbReference type="GO" id="GO:0017119">
    <property type="term" value="C:Golgi transport complex"/>
    <property type="evidence" value="ECO:0007669"/>
    <property type="project" value="UniProtKB-UniRule"/>
</dbReference>
<evidence type="ECO:0000256" key="2">
    <source>
        <dbReference type="SAM" id="MobiDB-lite"/>
    </source>
</evidence>
<dbReference type="OrthoDB" id="272987at2759"/>